<evidence type="ECO:0000256" key="1">
    <source>
        <dbReference type="ARBA" id="ARBA00004370"/>
    </source>
</evidence>
<evidence type="ECO:0000256" key="5">
    <source>
        <dbReference type="SAM" id="Phobius"/>
    </source>
</evidence>
<feature type="transmembrane region" description="Helical" evidence="5">
    <location>
        <begin position="12"/>
        <end position="32"/>
    </location>
</feature>
<evidence type="ECO:0000259" key="6">
    <source>
        <dbReference type="PROSITE" id="PS50262"/>
    </source>
</evidence>
<reference evidence="7" key="1">
    <citation type="submission" date="2021-02" db="EMBL/GenBank/DDBJ databases">
        <authorList>
            <person name="Nowell W R."/>
        </authorList>
    </citation>
    <scope>NUCLEOTIDE SEQUENCE</scope>
</reference>
<dbReference type="Gene3D" id="1.20.1070.10">
    <property type="entry name" value="Rhodopsin 7-helix transmembrane proteins"/>
    <property type="match status" value="1"/>
</dbReference>
<feature type="transmembrane region" description="Helical" evidence="5">
    <location>
        <begin position="198"/>
        <end position="217"/>
    </location>
</feature>
<dbReference type="PROSITE" id="PS50262">
    <property type="entry name" value="G_PROTEIN_RECEP_F1_2"/>
    <property type="match status" value="1"/>
</dbReference>
<feature type="transmembrane region" description="Helical" evidence="5">
    <location>
        <begin position="44"/>
        <end position="71"/>
    </location>
</feature>
<dbReference type="AlphaFoldDB" id="A0A814JB97"/>
<dbReference type="EMBL" id="CAJNOQ010003866">
    <property type="protein sequence ID" value="CAF1033279.1"/>
    <property type="molecule type" value="Genomic_DNA"/>
</dbReference>
<dbReference type="Proteomes" id="UP000681722">
    <property type="component" value="Unassembled WGS sequence"/>
</dbReference>
<dbReference type="OrthoDB" id="10598310at2759"/>
<evidence type="ECO:0000256" key="3">
    <source>
        <dbReference type="ARBA" id="ARBA00022989"/>
    </source>
</evidence>
<sequence>MSISHLPTTIGYISISGTMTLIGFVSNIFSLAALCQSAIRRTTIVWFIILTTITSQLSLTFLLAHVLYIILNQYSLLNHHTLLNLILCKLCSYLSRTFTYISKWSICFVSVSRAQNTKQIRIRNLNKHGVPFDKYDKQKLMLYVLTIFLVAASAVIDILLHRITNDTQNTNQLICITEYSSLSSVWKTVDTLSIFTNHIVPVLLNVYASGIILTIAARSKSNVSHESFISSLWFQIKLRYEQLLCPLLMILCSLPQLLAGFILSCDTWNIVWLKHFIISLYYFAYIPQLLTFFLFIQPSRIYKQAFKQSQIGKLFFK</sequence>
<keyword evidence="2 5" id="KW-0812">Transmembrane</keyword>
<feature type="transmembrane region" description="Helical" evidence="5">
    <location>
        <begin position="243"/>
        <end position="264"/>
    </location>
</feature>
<comment type="caution">
    <text evidence="7">The sequence shown here is derived from an EMBL/GenBank/DDBJ whole genome shotgun (WGS) entry which is preliminary data.</text>
</comment>
<keyword evidence="3 5" id="KW-1133">Transmembrane helix</keyword>
<feature type="transmembrane region" description="Helical" evidence="5">
    <location>
        <begin position="140"/>
        <end position="160"/>
    </location>
</feature>
<dbReference type="GO" id="GO:0016020">
    <property type="term" value="C:membrane"/>
    <property type="evidence" value="ECO:0007669"/>
    <property type="project" value="UniProtKB-SubCell"/>
</dbReference>
<comment type="subcellular location">
    <subcellularLocation>
        <location evidence="1">Membrane</location>
    </subcellularLocation>
</comment>
<keyword evidence="9" id="KW-1185">Reference proteome</keyword>
<feature type="transmembrane region" description="Helical" evidence="5">
    <location>
        <begin position="276"/>
        <end position="296"/>
    </location>
</feature>
<evidence type="ECO:0000313" key="7">
    <source>
        <dbReference type="EMBL" id="CAF1033279.1"/>
    </source>
</evidence>
<dbReference type="Proteomes" id="UP000663829">
    <property type="component" value="Unassembled WGS sequence"/>
</dbReference>
<feature type="transmembrane region" description="Helical" evidence="5">
    <location>
        <begin position="77"/>
        <end position="95"/>
    </location>
</feature>
<dbReference type="SUPFAM" id="SSF81321">
    <property type="entry name" value="Family A G protein-coupled receptor-like"/>
    <property type="match status" value="1"/>
</dbReference>
<evidence type="ECO:0000313" key="9">
    <source>
        <dbReference type="Proteomes" id="UP000663829"/>
    </source>
</evidence>
<evidence type="ECO:0000256" key="2">
    <source>
        <dbReference type="ARBA" id="ARBA00022692"/>
    </source>
</evidence>
<keyword evidence="4 5" id="KW-0472">Membrane</keyword>
<gene>
    <name evidence="7" type="ORF">GPM918_LOCUS15390</name>
    <name evidence="8" type="ORF">SRO942_LOCUS15390</name>
</gene>
<evidence type="ECO:0000256" key="4">
    <source>
        <dbReference type="ARBA" id="ARBA00023136"/>
    </source>
</evidence>
<organism evidence="7 9">
    <name type="scientific">Didymodactylos carnosus</name>
    <dbReference type="NCBI Taxonomy" id="1234261"/>
    <lineage>
        <taxon>Eukaryota</taxon>
        <taxon>Metazoa</taxon>
        <taxon>Spiralia</taxon>
        <taxon>Gnathifera</taxon>
        <taxon>Rotifera</taxon>
        <taxon>Eurotatoria</taxon>
        <taxon>Bdelloidea</taxon>
        <taxon>Philodinida</taxon>
        <taxon>Philodinidae</taxon>
        <taxon>Didymodactylos</taxon>
    </lineage>
</organism>
<proteinExistence type="predicted"/>
<feature type="domain" description="G-protein coupled receptors family 1 profile" evidence="6">
    <location>
        <begin position="26"/>
        <end position="295"/>
    </location>
</feature>
<evidence type="ECO:0000313" key="8">
    <source>
        <dbReference type="EMBL" id="CAF3804028.1"/>
    </source>
</evidence>
<name>A0A814JB97_9BILA</name>
<protein>
    <recommendedName>
        <fullName evidence="6">G-protein coupled receptors family 1 profile domain-containing protein</fullName>
    </recommendedName>
</protein>
<dbReference type="EMBL" id="CAJOBC010003866">
    <property type="protein sequence ID" value="CAF3804028.1"/>
    <property type="molecule type" value="Genomic_DNA"/>
</dbReference>
<accession>A0A814JB97</accession>
<dbReference type="InterPro" id="IPR017452">
    <property type="entry name" value="GPCR_Rhodpsn_7TM"/>
</dbReference>